<keyword evidence="1" id="KW-1133">Transmembrane helix</keyword>
<name>A0A1A7C1L2_9BURK</name>
<evidence type="ECO:0000313" key="3">
    <source>
        <dbReference type="Proteomes" id="UP000092713"/>
    </source>
</evidence>
<dbReference type="Pfam" id="PF04341">
    <property type="entry name" value="DUF485"/>
    <property type="match status" value="1"/>
</dbReference>
<keyword evidence="3" id="KW-1185">Reference proteome</keyword>
<dbReference type="PATRIC" id="fig|1747903.4.peg.2457"/>
<keyword evidence="1" id="KW-0472">Membrane</keyword>
<comment type="caution">
    <text evidence="2">The sequence shown here is derived from an EMBL/GenBank/DDBJ whole genome shotgun (WGS) entry which is preliminary data.</text>
</comment>
<dbReference type="STRING" id="1747903.ASR47_1007210"/>
<feature type="transmembrane region" description="Helical" evidence="1">
    <location>
        <begin position="25"/>
        <end position="47"/>
    </location>
</feature>
<evidence type="ECO:0000256" key="1">
    <source>
        <dbReference type="SAM" id="Phobius"/>
    </source>
</evidence>
<dbReference type="InterPro" id="IPR007436">
    <property type="entry name" value="DUF485"/>
</dbReference>
<dbReference type="AlphaFoldDB" id="A0A1A7C1L2"/>
<proteinExistence type="predicted"/>
<dbReference type="Proteomes" id="UP000092713">
    <property type="component" value="Unassembled WGS sequence"/>
</dbReference>
<sequence length="102" mass="11481">MQDDLVQKIKGDPNYHKLVKVRSTFGWWLTAAMMVVYYGYILLIAFNKEFLASKTGAGVMTWGMPIGLFVIVFTVVVTGIYVSRANKQFDELTAAIAKRVQV</sequence>
<reference evidence="2 3" key="1">
    <citation type="submission" date="2016-04" db="EMBL/GenBank/DDBJ databases">
        <title>Draft genome sequence of Janthinobacterium psychrotolerans sp. nov., isolated from freshwater sediments in Denmark.</title>
        <authorList>
            <person name="Gong X."/>
            <person name="Skrivergaard S."/>
            <person name="Korsgaard B.S."/>
            <person name="Schreiber L."/>
            <person name="Marshall I.P."/>
            <person name="Finster K."/>
            <person name="Schramm A."/>
        </authorList>
    </citation>
    <scope>NUCLEOTIDE SEQUENCE [LARGE SCALE GENOMIC DNA]</scope>
    <source>
        <strain evidence="2 3">S3-2</strain>
    </source>
</reference>
<accession>A0A1A7C1L2</accession>
<organism evidence="2 3">
    <name type="scientific">Janthinobacterium psychrotolerans</name>
    <dbReference type="NCBI Taxonomy" id="1747903"/>
    <lineage>
        <taxon>Bacteria</taxon>
        <taxon>Pseudomonadati</taxon>
        <taxon>Pseudomonadota</taxon>
        <taxon>Betaproteobacteria</taxon>
        <taxon>Burkholderiales</taxon>
        <taxon>Oxalobacteraceae</taxon>
        <taxon>Janthinobacterium</taxon>
    </lineage>
</organism>
<dbReference type="PANTHER" id="PTHR38598:SF1">
    <property type="entry name" value="INNER MEMBRANE PROTEIN YJCH"/>
    <property type="match status" value="1"/>
</dbReference>
<dbReference type="GO" id="GO:0005886">
    <property type="term" value="C:plasma membrane"/>
    <property type="evidence" value="ECO:0007669"/>
    <property type="project" value="TreeGrafter"/>
</dbReference>
<feature type="transmembrane region" description="Helical" evidence="1">
    <location>
        <begin position="59"/>
        <end position="82"/>
    </location>
</feature>
<keyword evidence="1" id="KW-0812">Transmembrane</keyword>
<dbReference type="InterPro" id="IPR052959">
    <property type="entry name" value="Inner_membrane_assoc"/>
</dbReference>
<protein>
    <submittedName>
        <fullName evidence="2">Putative membrane protein, DUF485 family</fullName>
    </submittedName>
</protein>
<evidence type="ECO:0000313" key="2">
    <source>
        <dbReference type="EMBL" id="OBV38894.1"/>
    </source>
</evidence>
<gene>
    <name evidence="2" type="ORF">ASR47_1007210</name>
</gene>
<dbReference type="EMBL" id="LOCQ01000056">
    <property type="protein sequence ID" value="OBV38894.1"/>
    <property type="molecule type" value="Genomic_DNA"/>
</dbReference>
<dbReference type="OrthoDB" id="5297034at2"/>
<dbReference type="RefSeq" id="WP_065308599.1">
    <property type="nucleotide sequence ID" value="NZ_LOCQ01000056.1"/>
</dbReference>
<dbReference type="PANTHER" id="PTHR38598">
    <property type="entry name" value="INNER MEMBRANE PROTEIN YJCH"/>
    <property type="match status" value="1"/>
</dbReference>